<feature type="transmembrane region" description="Helical" evidence="6">
    <location>
        <begin position="228"/>
        <end position="247"/>
    </location>
</feature>
<keyword evidence="5 6" id="KW-0472">Membrane</keyword>
<keyword evidence="3 6" id="KW-0812">Transmembrane</keyword>
<keyword evidence="8" id="KW-1185">Reference proteome</keyword>
<sequence length="353" mass="36437">MSDGSDATPKTASERSAGRARLRVTPLTVITGAVIVLLAVSQFFVTSNFFKLASLSTLTPLIGIMIIVATGQAFVVSTGGIDLSVPAVMTLMGSIVLKESAQQSDNLPKALLTCAVVCVVIGLLNGVLVEILRLNALVVTLAVGQLVFGAMRLYRGDVLTFTNVPSNLSDAAGADLGGVSYLFIFAILFALASTFFLHRIVPGRRLVASSAAARAATLAGVRARSYRVFAYVLAALAYGIGGVLAAGQVGTPDLTLGDPYLLSSVVAVVLGGAVLTGGRVSPVATLLGAVFITVLDYDLRVKGYSAGVRLIVQGAVLALGLSLVFVIQNLPRIRQGYRSLRPGSPDGAQATTT</sequence>
<feature type="transmembrane region" description="Helical" evidence="6">
    <location>
        <begin position="174"/>
        <end position="197"/>
    </location>
</feature>
<dbReference type="Pfam" id="PF02653">
    <property type="entry name" value="BPD_transp_2"/>
    <property type="match status" value="1"/>
</dbReference>
<proteinExistence type="predicted"/>
<accession>A0A9E6Y2F6</accession>
<feature type="transmembrane region" description="Helical" evidence="6">
    <location>
        <begin position="24"/>
        <end position="44"/>
    </location>
</feature>
<evidence type="ECO:0000313" key="8">
    <source>
        <dbReference type="Proteomes" id="UP001162834"/>
    </source>
</evidence>
<evidence type="ECO:0000256" key="3">
    <source>
        <dbReference type="ARBA" id="ARBA00022692"/>
    </source>
</evidence>
<reference evidence="7" key="1">
    <citation type="journal article" date="2022" name="Int. J. Syst. Evol. Microbiol.">
        <title>Pseudomonas aegrilactucae sp. nov. and Pseudomonas morbosilactucae sp. nov., pathogens causing bacterial rot of lettuce in Japan.</title>
        <authorList>
            <person name="Sawada H."/>
            <person name="Fujikawa T."/>
            <person name="Satou M."/>
        </authorList>
    </citation>
    <scope>NUCLEOTIDE SEQUENCE</scope>
    <source>
        <strain evidence="7">0166_1</strain>
    </source>
</reference>
<evidence type="ECO:0000313" key="7">
    <source>
        <dbReference type="EMBL" id="UGS38979.1"/>
    </source>
</evidence>
<gene>
    <name evidence="7" type="primary">rbsC_13</name>
    <name evidence="7" type="ORF">DSM104329_05411</name>
</gene>
<dbReference type="KEGG" id="sbae:DSM104329_05411"/>
<evidence type="ECO:0000256" key="2">
    <source>
        <dbReference type="ARBA" id="ARBA00022475"/>
    </source>
</evidence>
<evidence type="ECO:0000256" key="1">
    <source>
        <dbReference type="ARBA" id="ARBA00004651"/>
    </source>
</evidence>
<evidence type="ECO:0000256" key="6">
    <source>
        <dbReference type="SAM" id="Phobius"/>
    </source>
</evidence>
<protein>
    <submittedName>
        <fullName evidence="7">Ribose import permease protein RbsC</fullName>
    </submittedName>
</protein>
<organism evidence="7 8">
    <name type="scientific">Capillimicrobium parvum</name>
    <dbReference type="NCBI Taxonomy" id="2884022"/>
    <lineage>
        <taxon>Bacteria</taxon>
        <taxon>Bacillati</taxon>
        <taxon>Actinomycetota</taxon>
        <taxon>Thermoleophilia</taxon>
        <taxon>Solirubrobacterales</taxon>
        <taxon>Capillimicrobiaceae</taxon>
        <taxon>Capillimicrobium</taxon>
    </lineage>
</organism>
<dbReference type="GO" id="GO:0005886">
    <property type="term" value="C:plasma membrane"/>
    <property type="evidence" value="ECO:0007669"/>
    <property type="project" value="UniProtKB-SubCell"/>
</dbReference>
<feature type="transmembrane region" description="Helical" evidence="6">
    <location>
        <begin position="50"/>
        <end position="69"/>
    </location>
</feature>
<comment type="subcellular location">
    <subcellularLocation>
        <location evidence="1">Cell membrane</location>
        <topology evidence="1">Multi-pass membrane protein</topology>
    </subcellularLocation>
</comment>
<feature type="transmembrane region" description="Helical" evidence="6">
    <location>
        <begin position="311"/>
        <end position="331"/>
    </location>
</feature>
<feature type="transmembrane region" description="Helical" evidence="6">
    <location>
        <begin position="110"/>
        <end position="129"/>
    </location>
</feature>
<name>A0A9E6Y2F6_9ACTN</name>
<evidence type="ECO:0000256" key="4">
    <source>
        <dbReference type="ARBA" id="ARBA00022989"/>
    </source>
</evidence>
<dbReference type="AlphaFoldDB" id="A0A9E6Y2F6"/>
<dbReference type="EMBL" id="CP087164">
    <property type="protein sequence ID" value="UGS38979.1"/>
    <property type="molecule type" value="Genomic_DNA"/>
</dbReference>
<keyword evidence="2" id="KW-1003">Cell membrane</keyword>
<dbReference type="PANTHER" id="PTHR32196">
    <property type="entry name" value="ABC TRANSPORTER PERMEASE PROTEIN YPHD-RELATED-RELATED"/>
    <property type="match status" value="1"/>
</dbReference>
<dbReference type="RefSeq" id="WP_259312990.1">
    <property type="nucleotide sequence ID" value="NZ_CP087164.1"/>
</dbReference>
<feature type="transmembrane region" description="Helical" evidence="6">
    <location>
        <begin position="136"/>
        <end position="154"/>
    </location>
</feature>
<evidence type="ECO:0000256" key="5">
    <source>
        <dbReference type="ARBA" id="ARBA00023136"/>
    </source>
</evidence>
<dbReference type="InterPro" id="IPR001851">
    <property type="entry name" value="ABC_transp_permease"/>
</dbReference>
<dbReference type="CDD" id="cd06579">
    <property type="entry name" value="TM_PBP1_transp_AraH_like"/>
    <property type="match status" value="1"/>
</dbReference>
<dbReference type="GO" id="GO:0022857">
    <property type="term" value="F:transmembrane transporter activity"/>
    <property type="evidence" value="ECO:0007669"/>
    <property type="project" value="InterPro"/>
</dbReference>
<dbReference type="Proteomes" id="UP001162834">
    <property type="component" value="Chromosome"/>
</dbReference>
<keyword evidence="4 6" id="KW-1133">Transmembrane helix</keyword>